<dbReference type="EMBL" id="SJKD01000001">
    <property type="protein sequence ID" value="TCC52776.1"/>
    <property type="molecule type" value="Genomic_DNA"/>
</dbReference>
<reference evidence="6 7" key="1">
    <citation type="submission" date="2019-02" db="EMBL/GenBank/DDBJ databases">
        <title>Kribbella capetownensis sp. nov. and Kribbella speibonae sp. nov., isolated from soil.</title>
        <authorList>
            <person name="Curtis S.M."/>
            <person name="Norton I."/>
            <person name="Everest G.J."/>
            <person name="Meyers P.R."/>
        </authorList>
    </citation>
    <scope>NUCLEOTIDE SEQUENCE [LARGE SCALE GENOMIC DNA]</scope>
    <source>
        <strain evidence="6 7">YM53</strain>
    </source>
</reference>
<evidence type="ECO:0000313" key="7">
    <source>
        <dbReference type="Proteomes" id="UP000293342"/>
    </source>
</evidence>
<keyword evidence="2" id="KW-0805">Transcription regulation</keyword>
<dbReference type="Gene3D" id="3.40.190.10">
    <property type="entry name" value="Periplasmic binding protein-like II"/>
    <property type="match status" value="2"/>
</dbReference>
<feature type="domain" description="HTH lysR-type" evidence="5">
    <location>
        <begin position="1"/>
        <end position="58"/>
    </location>
</feature>
<keyword evidence="3" id="KW-0238">DNA-binding</keyword>
<name>A0A4R0K4G4_9ACTN</name>
<dbReference type="SUPFAM" id="SSF46785">
    <property type="entry name" value="Winged helix' DNA-binding domain"/>
    <property type="match status" value="1"/>
</dbReference>
<dbReference type="SUPFAM" id="SSF53850">
    <property type="entry name" value="Periplasmic binding protein-like II"/>
    <property type="match status" value="1"/>
</dbReference>
<dbReference type="Proteomes" id="UP000293342">
    <property type="component" value="Unassembled WGS sequence"/>
</dbReference>
<evidence type="ECO:0000256" key="1">
    <source>
        <dbReference type="ARBA" id="ARBA00009437"/>
    </source>
</evidence>
<dbReference type="GO" id="GO:0003677">
    <property type="term" value="F:DNA binding"/>
    <property type="evidence" value="ECO:0007669"/>
    <property type="project" value="UniProtKB-KW"/>
</dbReference>
<comment type="similarity">
    <text evidence="1">Belongs to the LysR transcriptional regulatory family.</text>
</comment>
<evidence type="ECO:0000313" key="6">
    <source>
        <dbReference type="EMBL" id="TCC52776.1"/>
    </source>
</evidence>
<dbReference type="OrthoDB" id="4131546at2"/>
<protein>
    <submittedName>
        <fullName evidence="6">LysR family transcriptional regulator</fullName>
    </submittedName>
</protein>
<dbReference type="InterPro" id="IPR005119">
    <property type="entry name" value="LysR_subst-bd"/>
</dbReference>
<dbReference type="GO" id="GO:0003700">
    <property type="term" value="F:DNA-binding transcription factor activity"/>
    <property type="evidence" value="ECO:0007669"/>
    <property type="project" value="InterPro"/>
</dbReference>
<proteinExistence type="inferred from homology"/>
<dbReference type="Pfam" id="PF03466">
    <property type="entry name" value="LysR_substrate"/>
    <property type="match status" value="1"/>
</dbReference>
<evidence type="ECO:0000259" key="5">
    <source>
        <dbReference type="PROSITE" id="PS50931"/>
    </source>
</evidence>
<dbReference type="Pfam" id="PF00126">
    <property type="entry name" value="HTH_1"/>
    <property type="match status" value="1"/>
</dbReference>
<comment type="caution">
    <text evidence="6">The sequence shown here is derived from an EMBL/GenBank/DDBJ whole genome shotgun (WGS) entry which is preliminary data.</text>
</comment>
<dbReference type="PANTHER" id="PTHR30346">
    <property type="entry name" value="TRANSCRIPTIONAL DUAL REGULATOR HCAR-RELATED"/>
    <property type="match status" value="1"/>
</dbReference>
<dbReference type="RefSeq" id="WP_131511509.1">
    <property type="nucleotide sequence ID" value="NZ_SJKD01000001.1"/>
</dbReference>
<dbReference type="PROSITE" id="PS50931">
    <property type="entry name" value="HTH_LYSR"/>
    <property type="match status" value="1"/>
</dbReference>
<sequence length="303" mass="32712">MDVRRLELLLALSRLGSMRAVAETLRVTTSTVSQQIAALAHEVGTPLLEPDGRRVRLTPAGQRLAGHAVDIVAAVEAARADLDPSSKPAGTVRVAAFHTAIRDTVLPVVQRLVAAHPDVRLEIQEQEPPEALTLLERDQVDLAVSYDYNLAPANVDPGLEITRLWQATWGLGVPSRSGRTSGTTAEVAAAFADSDWIVNSRHSGDEQVVRTIASLAGFEPRITHRADSLPLVRDMIVAGLGVALLPTGGLKAPGISLRRLRDPVPMFRTYTLTRRGRGGWAPLALVQTLLEQQRRAPDAVSWT</sequence>
<dbReference type="AlphaFoldDB" id="A0A4R0K4G4"/>
<accession>A0A4R0K4G4</accession>
<organism evidence="6 7">
    <name type="scientific">Kribbella capetownensis</name>
    <dbReference type="NCBI Taxonomy" id="1572659"/>
    <lineage>
        <taxon>Bacteria</taxon>
        <taxon>Bacillati</taxon>
        <taxon>Actinomycetota</taxon>
        <taxon>Actinomycetes</taxon>
        <taxon>Propionibacteriales</taxon>
        <taxon>Kribbellaceae</taxon>
        <taxon>Kribbella</taxon>
    </lineage>
</organism>
<gene>
    <name evidence="6" type="ORF">E0H75_03235</name>
</gene>
<dbReference type="InterPro" id="IPR036390">
    <property type="entry name" value="WH_DNA-bd_sf"/>
</dbReference>
<dbReference type="PANTHER" id="PTHR30346:SF29">
    <property type="entry name" value="LYSR SUBSTRATE-BINDING"/>
    <property type="match status" value="1"/>
</dbReference>
<dbReference type="Gene3D" id="1.10.10.10">
    <property type="entry name" value="Winged helix-like DNA-binding domain superfamily/Winged helix DNA-binding domain"/>
    <property type="match status" value="1"/>
</dbReference>
<keyword evidence="7" id="KW-1185">Reference proteome</keyword>
<dbReference type="InterPro" id="IPR000847">
    <property type="entry name" value="LysR_HTH_N"/>
</dbReference>
<evidence type="ECO:0000256" key="4">
    <source>
        <dbReference type="ARBA" id="ARBA00023163"/>
    </source>
</evidence>
<evidence type="ECO:0000256" key="3">
    <source>
        <dbReference type="ARBA" id="ARBA00023125"/>
    </source>
</evidence>
<dbReference type="GO" id="GO:0032993">
    <property type="term" value="C:protein-DNA complex"/>
    <property type="evidence" value="ECO:0007669"/>
    <property type="project" value="TreeGrafter"/>
</dbReference>
<dbReference type="InterPro" id="IPR036388">
    <property type="entry name" value="WH-like_DNA-bd_sf"/>
</dbReference>
<keyword evidence="4" id="KW-0804">Transcription</keyword>
<evidence type="ECO:0000256" key="2">
    <source>
        <dbReference type="ARBA" id="ARBA00023015"/>
    </source>
</evidence>